<accession>A0A381VHE6</accession>
<evidence type="ECO:0000313" key="2">
    <source>
        <dbReference type="EMBL" id="SVA39750.1"/>
    </source>
</evidence>
<feature type="transmembrane region" description="Helical" evidence="1">
    <location>
        <begin position="12"/>
        <end position="33"/>
    </location>
</feature>
<sequence length="284" mass="30597">MRCLIKRSNGGFILLGTALGIFLILSLFSIYLLRIVVNENVISGYNLLDIRTRNLSQTGLEHGLQLFKENGTPYVAPIERSFNNGNYTITFDPLLNQNGTSLPYSHFAMLKSAAMINDVVRNSRVFLSSYPDAFNLAFYGDSETFTQSGTTFSGDIYSNGNVSNLTISGTAYTTTGSGGTIHPGSPPSFPSHNASYFQTIISEVPVDSSGGEEEEVIQDWTVEFTNCGQSGRNGPSQGQVNSTYTGTDLSGQVTVNNGIQSWTVPYTGAYTMQVYGARGGNGAT</sequence>
<keyword evidence="1" id="KW-0472">Membrane</keyword>
<feature type="non-terminal residue" evidence="2">
    <location>
        <position position="284"/>
    </location>
</feature>
<dbReference type="EMBL" id="UINC01008847">
    <property type="protein sequence ID" value="SVA39750.1"/>
    <property type="molecule type" value="Genomic_DNA"/>
</dbReference>
<keyword evidence="1" id="KW-0812">Transmembrane</keyword>
<organism evidence="2">
    <name type="scientific">marine metagenome</name>
    <dbReference type="NCBI Taxonomy" id="408172"/>
    <lineage>
        <taxon>unclassified sequences</taxon>
        <taxon>metagenomes</taxon>
        <taxon>ecological metagenomes</taxon>
    </lineage>
</organism>
<evidence type="ECO:0000256" key="1">
    <source>
        <dbReference type="SAM" id="Phobius"/>
    </source>
</evidence>
<gene>
    <name evidence="2" type="ORF">METZ01_LOCUS92604</name>
</gene>
<name>A0A381VHE6_9ZZZZ</name>
<protein>
    <submittedName>
        <fullName evidence="2">Uncharacterized protein</fullName>
    </submittedName>
</protein>
<reference evidence="2" key="1">
    <citation type="submission" date="2018-05" db="EMBL/GenBank/DDBJ databases">
        <authorList>
            <person name="Lanie J.A."/>
            <person name="Ng W.-L."/>
            <person name="Kazmierczak K.M."/>
            <person name="Andrzejewski T.M."/>
            <person name="Davidsen T.M."/>
            <person name="Wayne K.J."/>
            <person name="Tettelin H."/>
            <person name="Glass J.I."/>
            <person name="Rusch D."/>
            <person name="Podicherti R."/>
            <person name="Tsui H.-C.T."/>
            <person name="Winkler M.E."/>
        </authorList>
    </citation>
    <scope>NUCLEOTIDE SEQUENCE</scope>
</reference>
<keyword evidence="1" id="KW-1133">Transmembrane helix</keyword>
<dbReference type="AlphaFoldDB" id="A0A381VHE6"/>
<proteinExistence type="predicted"/>